<protein>
    <submittedName>
        <fullName evidence="1">Uncharacterized protein</fullName>
    </submittedName>
</protein>
<sequence>MKKIYKILAIAGLICLASGTVLTTVSLVLEPGFREGIHEIREEFADVGDSGEALAYRL</sequence>
<gene>
    <name evidence="1" type="ORF">IAA07_07445</name>
</gene>
<reference evidence="1" key="2">
    <citation type="submission" date="2021-04" db="EMBL/GenBank/DDBJ databases">
        <authorList>
            <person name="Gilroy R."/>
        </authorList>
    </citation>
    <scope>NUCLEOTIDE SEQUENCE</scope>
    <source>
        <strain evidence="1">CHK178-16964</strain>
    </source>
</reference>
<evidence type="ECO:0000313" key="1">
    <source>
        <dbReference type="EMBL" id="HJA71400.1"/>
    </source>
</evidence>
<dbReference type="Proteomes" id="UP000823900">
    <property type="component" value="Unassembled WGS sequence"/>
</dbReference>
<reference evidence="1" key="1">
    <citation type="journal article" date="2021" name="PeerJ">
        <title>Extensive microbial diversity within the chicken gut microbiome revealed by metagenomics and culture.</title>
        <authorList>
            <person name="Gilroy R."/>
            <person name="Ravi A."/>
            <person name="Getino M."/>
            <person name="Pursley I."/>
            <person name="Horton D.L."/>
            <person name="Alikhan N.F."/>
            <person name="Baker D."/>
            <person name="Gharbi K."/>
            <person name="Hall N."/>
            <person name="Watson M."/>
            <person name="Adriaenssens E.M."/>
            <person name="Foster-Nyarko E."/>
            <person name="Jarju S."/>
            <person name="Secka A."/>
            <person name="Antonio M."/>
            <person name="Oren A."/>
            <person name="Chaudhuri R.R."/>
            <person name="La Ragione R."/>
            <person name="Hildebrand F."/>
            <person name="Pallen M.J."/>
        </authorList>
    </citation>
    <scope>NUCLEOTIDE SEQUENCE</scope>
    <source>
        <strain evidence="1">CHK178-16964</strain>
    </source>
</reference>
<accession>A0A9D2HGZ9</accession>
<dbReference type="AlphaFoldDB" id="A0A9D2HGZ9"/>
<dbReference type="EMBL" id="DWZA01000065">
    <property type="protein sequence ID" value="HJA71400.1"/>
    <property type="molecule type" value="Genomic_DNA"/>
</dbReference>
<proteinExistence type="predicted"/>
<name>A0A9D2HGZ9_9FIRM</name>
<organism evidence="1 2">
    <name type="scientific">Candidatus Lachnoclostridium stercoravium</name>
    <dbReference type="NCBI Taxonomy" id="2838633"/>
    <lineage>
        <taxon>Bacteria</taxon>
        <taxon>Bacillati</taxon>
        <taxon>Bacillota</taxon>
        <taxon>Clostridia</taxon>
        <taxon>Lachnospirales</taxon>
        <taxon>Lachnospiraceae</taxon>
    </lineage>
</organism>
<evidence type="ECO:0000313" key="2">
    <source>
        <dbReference type="Proteomes" id="UP000823900"/>
    </source>
</evidence>
<comment type="caution">
    <text evidence="1">The sequence shown here is derived from an EMBL/GenBank/DDBJ whole genome shotgun (WGS) entry which is preliminary data.</text>
</comment>